<keyword evidence="1" id="KW-0812">Transmembrane</keyword>
<dbReference type="Gene3D" id="3.40.50.300">
    <property type="entry name" value="P-loop containing nucleotide triphosphate hydrolases"/>
    <property type="match status" value="1"/>
</dbReference>
<proteinExistence type="predicted"/>
<dbReference type="Proteomes" id="UP000604661">
    <property type="component" value="Unassembled WGS sequence"/>
</dbReference>
<gene>
    <name evidence="2" type="ORF">H6G95_36205</name>
</gene>
<comment type="caution">
    <text evidence="2">The sequence shown here is derived from an EMBL/GenBank/DDBJ whole genome shotgun (WGS) entry which is preliminary data.</text>
</comment>
<reference evidence="2 3" key="1">
    <citation type="journal article" date="2020" name="ISME J.">
        <title>Comparative genomics reveals insights into cyanobacterial evolution and habitat adaptation.</title>
        <authorList>
            <person name="Chen M.Y."/>
            <person name="Teng W.K."/>
            <person name="Zhao L."/>
            <person name="Hu C.X."/>
            <person name="Zhou Y.K."/>
            <person name="Han B.P."/>
            <person name="Song L.R."/>
            <person name="Shu W.S."/>
        </authorList>
    </citation>
    <scope>NUCLEOTIDE SEQUENCE [LARGE SCALE GENOMIC DNA]</scope>
    <source>
        <strain evidence="2 3">FACHB-391</strain>
    </source>
</reference>
<keyword evidence="1" id="KW-0472">Membrane</keyword>
<feature type="transmembrane region" description="Helical" evidence="1">
    <location>
        <begin position="33"/>
        <end position="61"/>
    </location>
</feature>
<dbReference type="RefSeq" id="WP_206758407.1">
    <property type="nucleotide sequence ID" value="NZ_JACJTE010000120.1"/>
</dbReference>
<accession>A0ABR8F7K6</accession>
<evidence type="ECO:0000313" key="3">
    <source>
        <dbReference type="Proteomes" id="UP000604661"/>
    </source>
</evidence>
<evidence type="ECO:0000256" key="1">
    <source>
        <dbReference type="SAM" id="Phobius"/>
    </source>
</evidence>
<evidence type="ECO:0000313" key="2">
    <source>
        <dbReference type="EMBL" id="MBD2565909.1"/>
    </source>
</evidence>
<name>A0ABR8F7K6_NOSLI</name>
<dbReference type="EMBL" id="JACJTE010000120">
    <property type="protein sequence ID" value="MBD2565909.1"/>
    <property type="molecule type" value="Genomic_DNA"/>
</dbReference>
<sequence length="500" mass="55573">MTRFDINKTQRTPEQWSAIAFKSTTENNVQWNIALGLIVAAVAASATSPLTGALIAGWTLYSSFKKAKEIQRNQAAIREYGCIAHILSGDDFRAYIQQVGKDDIERELHFASSQEYAFSNAAIDYIEDASQSSQSLNQPFFSLTSSNSLQQSTFLSQQSNSHSTELAATNTSSSIHNPTHVIDIVREIASPIRNCIIFGIGGSGKGMLVANALRRIKAEKPNRKIFYIDPKNEPSEYGYTEGVVDVVRRKKCKNESPENICKWMDEVLDGTKEEIGYIEWANNQEESLLVIDEGSTLGDAAKKCRNERIGTLILHISSLGGSSKENVWLLAQSPYVGPLGLNLSATSQITAVAIISDKNTNVLKQWKKSPILEMIDLERINTLIKASPCNRAVFFGGNSTWSAMPELPNYSALDRDNDKPTGDSLSTQQRQQLRTATATQRSPSQQMIDKLERTRHSTLEDFIVKELGQNDRADELKTAIVTLIRQTDHQGLIYKFKIDV</sequence>
<protein>
    <submittedName>
        <fullName evidence="2">Uncharacterized protein</fullName>
    </submittedName>
</protein>
<keyword evidence="1" id="KW-1133">Transmembrane helix</keyword>
<dbReference type="InterPro" id="IPR027417">
    <property type="entry name" value="P-loop_NTPase"/>
</dbReference>
<keyword evidence="3" id="KW-1185">Reference proteome</keyword>
<organism evidence="2 3">
    <name type="scientific">Nostoc linckia FACHB-391</name>
    <dbReference type="NCBI Taxonomy" id="2692906"/>
    <lineage>
        <taxon>Bacteria</taxon>
        <taxon>Bacillati</taxon>
        <taxon>Cyanobacteriota</taxon>
        <taxon>Cyanophyceae</taxon>
        <taxon>Nostocales</taxon>
        <taxon>Nostocaceae</taxon>
        <taxon>Nostoc</taxon>
    </lineage>
</organism>